<comment type="subcellular location">
    <subcellularLocation>
        <location evidence="1">Membrane</location>
        <topology evidence="1">Multi-pass membrane protein</topology>
    </subcellularLocation>
</comment>
<dbReference type="GO" id="GO:0016020">
    <property type="term" value="C:membrane"/>
    <property type="evidence" value="ECO:0007669"/>
    <property type="project" value="UniProtKB-SubCell"/>
</dbReference>
<feature type="transmembrane region" description="Helical" evidence="13">
    <location>
        <begin position="137"/>
        <end position="159"/>
    </location>
</feature>
<dbReference type="RefSeq" id="WP_117118294.1">
    <property type="nucleotide sequence ID" value="NZ_BFBY01000005.1"/>
</dbReference>
<dbReference type="Proteomes" id="UP000257317">
    <property type="component" value="Unassembled WGS sequence"/>
</dbReference>
<evidence type="ECO:0000256" key="7">
    <source>
        <dbReference type="ARBA" id="ARBA00022958"/>
    </source>
</evidence>
<dbReference type="AlphaFoldDB" id="A0A2Z6TQ94"/>
<feature type="transmembrane region" description="Helical" evidence="13">
    <location>
        <begin position="180"/>
        <end position="199"/>
    </location>
</feature>
<dbReference type="OrthoDB" id="7626281at2"/>
<dbReference type="InterPro" id="IPR010617">
    <property type="entry name" value="TMEM175-like"/>
</dbReference>
<evidence type="ECO:0000256" key="1">
    <source>
        <dbReference type="ARBA" id="ARBA00004141"/>
    </source>
</evidence>
<keyword evidence="7" id="KW-0630">Potassium</keyword>
<protein>
    <submittedName>
        <fullName evidence="14">Membrane protein</fullName>
    </submittedName>
</protein>
<evidence type="ECO:0000256" key="12">
    <source>
        <dbReference type="ARBA" id="ARBA00034430"/>
    </source>
</evidence>
<keyword evidence="6" id="KW-0631">Potassium channel</keyword>
<evidence type="ECO:0000256" key="6">
    <source>
        <dbReference type="ARBA" id="ARBA00022826"/>
    </source>
</evidence>
<comment type="caution">
    <text evidence="14">The sequence shown here is derived from an EMBL/GenBank/DDBJ whole genome shotgun (WGS) entry which is preliminary data.</text>
</comment>
<dbReference type="GO" id="GO:0005267">
    <property type="term" value="F:potassium channel activity"/>
    <property type="evidence" value="ECO:0007669"/>
    <property type="project" value="UniProtKB-KW"/>
</dbReference>
<evidence type="ECO:0000313" key="15">
    <source>
        <dbReference type="Proteomes" id="UP000257317"/>
    </source>
</evidence>
<evidence type="ECO:0000256" key="5">
    <source>
        <dbReference type="ARBA" id="ARBA00022692"/>
    </source>
</evidence>
<feature type="transmembrane region" description="Helical" evidence="13">
    <location>
        <begin position="73"/>
        <end position="92"/>
    </location>
</feature>
<keyword evidence="3" id="KW-0813">Transport</keyword>
<accession>A0A2Z6TQ94</accession>
<sequence length="235" mass="27381">MLNRNRHDFEKLTDKEKEILNQNREKMHQAQAKEPEKLRKHLQAFNDGVIAIIITIIVLEIKPPLTPNNYSKFIGDIIVFLISFFIIADFWYDLHLDFSYFILKPSKATAIIDFFLLADLSLLPIMTKWIMEDPSSFAVANFGIVFLIAKILRIIEQYVGAMPTMKDYKIMNVFMTRTSLRRMIWILILNIVLIILALFLPRLAMILYLAIPILSFIFPSNNFSGRHRQNKSSAD</sequence>
<feature type="transmembrane region" description="Helical" evidence="13">
    <location>
        <begin position="44"/>
        <end position="61"/>
    </location>
</feature>
<evidence type="ECO:0000313" key="14">
    <source>
        <dbReference type="EMBL" id="GBG04957.1"/>
    </source>
</evidence>
<dbReference type="GO" id="GO:0015252">
    <property type="term" value="F:proton channel activity"/>
    <property type="evidence" value="ECO:0007669"/>
    <property type="project" value="InterPro"/>
</dbReference>
<keyword evidence="8 13" id="KW-1133">Transmembrane helix</keyword>
<keyword evidence="10 13" id="KW-0472">Membrane</keyword>
<evidence type="ECO:0000256" key="13">
    <source>
        <dbReference type="SAM" id="Phobius"/>
    </source>
</evidence>
<keyword evidence="5 13" id="KW-0812">Transmembrane</keyword>
<dbReference type="Pfam" id="PF06736">
    <property type="entry name" value="TMEM175"/>
    <property type="match status" value="1"/>
</dbReference>
<comment type="catalytic activity">
    <reaction evidence="12">
        <text>K(+)(in) = K(+)(out)</text>
        <dbReference type="Rhea" id="RHEA:29463"/>
        <dbReference type="ChEBI" id="CHEBI:29103"/>
    </reaction>
</comment>
<evidence type="ECO:0000256" key="9">
    <source>
        <dbReference type="ARBA" id="ARBA00023065"/>
    </source>
</evidence>
<reference evidence="15" key="1">
    <citation type="submission" date="2018-03" db="EMBL/GenBank/DDBJ databases">
        <title>New taxa in the Lactobacillus gasseri group.</title>
        <authorList>
            <person name="Tanizawa Y."/>
            <person name="Tohno M."/>
            <person name="Endo A."/>
            <person name="Arita M."/>
        </authorList>
    </citation>
    <scope>NUCLEOTIDE SEQUENCE [LARGE SCALE GENOMIC DNA]</scope>
    <source>
        <strain evidence="15">DSM 24759</strain>
    </source>
</reference>
<comment type="similarity">
    <text evidence="2">Belongs to the TMEM175 family.</text>
</comment>
<feature type="transmembrane region" description="Helical" evidence="13">
    <location>
        <begin position="205"/>
        <end position="223"/>
    </location>
</feature>
<gene>
    <name evidence="14" type="ORF">LrDSM24759_08710</name>
</gene>
<evidence type="ECO:0000256" key="4">
    <source>
        <dbReference type="ARBA" id="ARBA00022538"/>
    </source>
</evidence>
<keyword evidence="9" id="KW-0406">Ion transport</keyword>
<evidence type="ECO:0000256" key="3">
    <source>
        <dbReference type="ARBA" id="ARBA00022448"/>
    </source>
</evidence>
<evidence type="ECO:0000256" key="11">
    <source>
        <dbReference type="ARBA" id="ARBA00023303"/>
    </source>
</evidence>
<evidence type="ECO:0000256" key="10">
    <source>
        <dbReference type="ARBA" id="ARBA00023136"/>
    </source>
</evidence>
<keyword evidence="15" id="KW-1185">Reference proteome</keyword>
<feature type="transmembrane region" description="Helical" evidence="13">
    <location>
        <begin position="112"/>
        <end position="131"/>
    </location>
</feature>
<keyword evidence="4" id="KW-0633">Potassium transport</keyword>
<evidence type="ECO:0000256" key="2">
    <source>
        <dbReference type="ARBA" id="ARBA00006920"/>
    </source>
</evidence>
<organism evidence="14 15">
    <name type="scientific">Lactobacillus rodentium</name>
    <dbReference type="NCBI Taxonomy" id="947835"/>
    <lineage>
        <taxon>Bacteria</taxon>
        <taxon>Bacillati</taxon>
        <taxon>Bacillota</taxon>
        <taxon>Bacilli</taxon>
        <taxon>Lactobacillales</taxon>
        <taxon>Lactobacillaceae</taxon>
        <taxon>Lactobacillus</taxon>
    </lineage>
</organism>
<dbReference type="EMBL" id="BFBY01000005">
    <property type="protein sequence ID" value="GBG04957.1"/>
    <property type="molecule type" value="Genomic_DNA"/>
</dbReference>
<name>A0A2Z6TQ94_9LACO</name>
<proteinExistence type="inferred from homology"/>
<keyword evidence="11" id="KW-0407">Ion channel</keyword>
<evidence type="ECO:0000256" key="8">
    <source>
        <dbReference type="ARBA" id="ARBA00022989"/>
    </source>
</evidence>